<gene>
    <name evidence="7" type="ORF">HFP15_25115</name>
</gene>
<dbReference type="Gene3D" id="3.40.50.970">
    <property type="match status" value="2"/>
</dbReference>
<dbReference type="PANTHER" id="PTHR18968">
    <property type="entry name" value="THIAMINE PYROPHOSPHATE ENZYMES"/>
    <property type="match status" value="1"/>
</dbReference>
<evidence type="ECO:0000259" key="6">
    <source>
        <dbReference type="Pfam" id="PF02776"/>
    </source>
</evidence>
<dbReference type="InterPro" id="IPR011766">
    <property type="entry name" value="TPP_enzyme_TPP-bd"/>
</dbReference>
<dbReference type="InterPro" id="IPR029035">
    <property type="entry name" value="DHS-like_NAD/FAD-binding_dom"/>
</dbReference>
<keyword evidence="2 3" id="KW-0786">Thiamine pyrophosphate</keyword>
<name>A0ABX1J9E1_9PSEU</name>
<feature type="domain" description="Thiamine pyrophosphate enzyme N-terminal TPP-binding" evidence="6">
    <location>
        <begin position="3"/>
        <end position="100"/>
    </location>
</feature>
<dbReference type="Gene3D" id="3.40.50.1220">
    <property type="entry name" value="TPP-binding domain"/>
    <property type="match status" value="1"/>
</dbReference>
<dbReference type="InterPro" id="IPR029061">
    <property type="entry name" value="THDP-binding"/>
</dbReference>
<dbReference type="InterPro" id="IPR012000">
    <property type="entry name" value="Thiamin_PyroP_enz_cen_dom"/>
</dbReference>
<evidence type="ECO:0000313" key="8">
    <source>
        <dbReference type="Proteomes" id="UP000715441"/>
    </source>
</evidence>
<comment type="similarity">
    <text evidence="1 3">Belongs to the TPP enzyme family.</text>
</comment>
<accession>A0ABX1J9E1</accession>
<evidence type="ECO:0000259" key="5">
    <source>
        <dbReference type="Pfam" id="PF02775"/>
    </source>
</evidence>
<dbReference type="CDD" id="cd00568">
    <property type="entry name" value="TPP_enzymes"/>
    <property type="match status" value="1"/>
</dbReference>
<evidence type="ECO:0000256" key="3">
    <source>
        <dbReference type="RuleBase" id="RU362132"/>
    </source>
</evidence>
<evidence type="ECO:0000256" key="2">
    <source>
        <dbReference type="ARBA" id="ARBA00023052"/>
    </source>
</evidence>
<protein>
    <submittedName>
        <fullName evidence="7">Thiamine pyrophosphate-binding protein</fullName>
    </submittedName>
</protein>
<comment type="caution">
    <text evidence="7">The sequence shown here is derived from an EMBL/GenBank/DDBJ whole genome shotgun (WGS) entry which is preliminary data.</text>
</comment>
<feature type="domain" description="Thiamine pyrophosphate enzyme central" evidence="4">
    <location>
        <begin position="184"/>
        <end position="316"/>
    </location>
</feature>
<dbReference type="InterPro" id="IPR045229">
    <property type="entry name" value="TPP_enz"/>
</dbReference>
<dbReference type="Pfam" id="PF00205">
    <property type="entry name" value="TPP_enzyme_M"/>
    <property type="match status" value="1"/>
</dbReference>
<dbReference type="InterPro" id="IPR012001">
    <property type="entry name" value="Thiamin_PyroP_enz_TPP-bd_dom"/>
</dbReference>
<dbReference type="CDD" id="cd07035">
    <property type="entry name" value="TPP_PYR_POX_like"/>
    <property type="match status" value="1"/>
</dbReference>
<proteinExistence type="inferred from homology"/>
<reference evidence="7 8" key="1">
    <citation type="submission" date="2020-04" db="EMBL/GenBank/DDBJ databases">
        <title>Novel species.</title>
        <authorList>
            <person name="Teo W.F.A."/>
            <person name="Lipun K."/>
            <person name="Srisuk N."/>
            <person name="Duangmal K."/>
        </authorList>
    </citation>
    <scope>NUCLEOTIDE SEQUENCE [LARGE SCALE GENOMIC DNA]</scope>
    <source>
        <strain evidence="7 8">K13G38</strain>
    </source>
</reference>
<dbReference type="SUPFAM" id="SSF52518">
    <property type="entry name" value="Thiamin diphosphate-binding fold (THDP-binding)"/>
    <property type="match status" value="2"/>
</dbReference>
<keyword evidence="8" id="KW-1185">Reference proteome</keyword>
<evidence type="ECO:0000259" key="4">
    <source>
        <dbReference type="Pfam" id="PF00205"/>
    </source>
</evidence>
<feature type="domain" description="Thiamine pyrophosphate enzyme TPP-binding" evidence="5">
    <location>
        <begin position="380"/>
        <end position="524"/>
    </location>
</feature>
<evidence type="ECO:0000313" key="7">
    <source>
        <dbReference type="EMBL" id="NKQ56164.1"/>
    </source>
</evidence>
<organism evidence="7 8">
    <name type="scientific">Amycolatopsis acididurans</name>
    <dbReference type="NCBI Taxonomy" id="2724524"/>
    <lineage>
        <taxon>Bacteria</taxon>
        <taxon>Bacillati</taxon>
        <taxon>Actinomycetota</taxon>
        <taxon>Actinomycetes</taxon>
        <taxon>Pseudonocardiales</taxon>
        <taxon>Pseudonocardiaceae</taxon>
        <taxon>Amycolatopsis</taxon>
    </lineage>
</organism>
<dbReference type="RefSeq" id="WP_168519201.1">
    <property type="nucleotide sequence ID" value="NZ_JAAXLS010000020.1"/>
</dbReference>
<sequence>MTTVHAAVAEVLAGHGQALFGVLGDANMQYVADFINGGGSYIGAIDERGAVMMAIGYARRLHRVGVVTVTHGPGLTNTLTSLVEAVRSRTPLVLLTGDTPPVPDYVQLLDVGAAVAPTGAHYRRVVAAETVADELSAALRRAQADRLPVVLDIPFHLLSREVILPRRPGPIPERQAVRPDPDALDEALGIIASASRPVVLAGRGAALCDAREPLLALAHALGAPVATTLLGRDLFRGDPCDLGVLGTVSHDIAIETVGASDCVIAFGAGLNQYTTAHGWLADGRAVVHVDDDQGRLDRYTPVTAGIVGDAAVVARAMTEQLEAAGHSPSGFRSPALADRLAARDPRADFTDASTTEFLDARTAMIELDEILPADRVIVSDVGRYVIAPWKYLHVPEPLSFTHTAAFGSIGLGIAAGVGASAADRTRPTVVIAGDGGAMMGLIEFTTAVREKLPLVVIVVNDRCYGAEWAQMEKYGIDPALSLIPWPSFETMASAFGGHGLTVRTAGDLKRIPDLIAEGKLPLMVDLHIDPAVVIGDIR</sequence>
<dbReference type="SUPFAM" id="SSF52467">
    <property type="entry name" value="DHS-like NAD/FAD-binding domain"/>
    <property type="match status" value="1"/>
</dbReference>
<dbReference type="EMBL" id="JAAXLS010000020">
    <property type="protein sequence ID" value="NKQ56164.1"/>
    <property type="molecule type" value="Genomic_DNA"/>
</dbReference>
<dbReference type="PANTHER" id="PTHR18968:SF13">
    <property type="entry name" value="ACETOLACTATE SYNTHASE CATALYTIC SUBUNIT, MITOCHONDRIAL"/>
    <property type="match status" value="1"/>
</dbReference>
<evidence type="ECO:0000256" key="1">
    <source>
        <dbReference type="ARBA" id="ARBA00007812"/>
    </source>
</evidence>
<dbReference type="Pfam" id="PF02776">
    <property type="entry name" value="TPP_enzyme_N"/>
    <property type="match status" value="1"/>
</dbReference>
<dbReference type="Pfam" id="PF02775">
    <property type="entry name" value="TPP_enzyme_C"/>
    <property type="match status" value="1"/>
</dbReference>
<dbReference type="Proteomes" id="UP000715441">
    <property type="component" value="Unassembled WGS sequence"/>
</dbReference>